<accession>A0ABC8KMC6</accession>
<reference evidence="1 2" key="1">
    <citation type="submission" date="2022-03" db="EMBL/GenBank/DDBJ databases">
        <authorList>
            <person name="Macdonald S."/>
            <person name="Ahmed S."/>
            <person name="Newling K."/>
        </authorList>
    </citation>
    <scope>NUCLEOTIDE SEQUENCE [LARGE SCALE GENOMIC DNA]</scope>
</reference>
<evidence type="ECO:0000313" key="2">
    <source>
        <dbReference type="Proteomes" id="UP001642260"/>
    </source>
</evidence>
<comment type="caution">
    <text evidence="1">The sequence shown here is derived from an EMBL/GenBank/DDBJ whole genome shotgun (WGS) entry which is preliminary data.</text>
</comment>
<dbReference type="AlphaFoldDB" id="A0ABC8KMC6"/>
<protein>
    <submittedName>
        <fullName evidence="1">Uncharacterized protein</fullName>
    </submittedName>
</protein>
<dbReference type="Proteomes" id="UP001642260">
    <property type="component" value="Unassembled WGS sequence"/>
</dbReference>
<sequence>MSDVSVLFMCEDKQCRVVVVEVFKGFDEDLVVTIKCHHSGKFQKKEAVVDYVDGEVTVVKNI</sequence>
<evidence type="ECO:0000313" key="1">
    <source>
        <dbReference type="EMBL" id="CAH8359972.1"/>
    </source>
</evidence>
<gene>
    <name evidence="1" type="ORF">ERUC_LOCUS25728</name>
</gene>
<dbReference type="EMBL" id="CAKOAT010275155">
    <property type="protein sequence ID" value="CAH8359972.1"/>
    <property type="molecule type" value="Genomic_DNA"/>
</dbReference>
<name>A0ABC8KMC6_ERUVS</name>
<organism evidence="1 2">
    <name type="scientific">Eruca vesicaria subsp. sativa</name>
    <name type="common">Garden rocket</name>
    <name type="synonym">Eruca sativa</name>
    <dbReference type="NCBI Taxonomy" id="29727"/>
    <lineage>
        <taxon>Eukaryota</taxon>
        <taxon>Viridiplantae</taxon>
        <taxon>Streptophyta</taxon>
        <taxon>Embryophyta</taxon>
        <taxon>Tracheophyta</taxon>
        <taxon>Spermatophyta</taxon>
        <taxon>Magnoliopsida</taxon>
        <taxon>eudicotyledons</taxon>
        <taxon>Gunneridae</taxon>
        <taxon>Pentapetalae</taxon>
        <taxon>rosids</taxon>
        <taxon>malvids</taxon>
        <taxon>Brassicales</taxon>
        <taxon>Brassicaceae</taxon>
        <taxon>Brassiceae</taxon>
        <taxon>Eruca</taxon>
    </lineage>
</organism>
<keyword evidence="2" id="KW-1185">Reference proteome</keyword>
<proteinExistence type="predicted"/>